<accession>A0A9W9A4X9</accession>
<feature type="signal peptide" evidence="1">
    <location>
        <begin position="1"/>
        <end position="16"/>
    </location>
</feature>
<evidence type="ECO:0000256" key="1">
    <source>
        <dbReference type="SAM" id="SignalP"/>
    </source>
</evidence>
<feature type="chain" id="PRO_5040847188" evidence="1">
    <location>
        <begin position="17"/>
        <end position="85"/>
    </location>
</feature>
<protein>
    <submittedName>
        <fullName evidence="2">Uncharacterized protein</fullName>
    </submittedName>
</protein>
<dbReference type="Proteomes" id="UP001150238">
    <property type="component" value="Unassembled WGS sequence"/>
</dbReference>
<evidence type="ECO:0000313" key="3">
    <source>
        <dbReference type="Proteomes" id="UP001150238"/>
    </source>
</evidence>
<keyword evidence="1" id="KW-0732">Signal</keyword>
<reference evidence="2" key="1">
    <citation type="submission" date="2022-08" db="EMBL/GenBank/DDBJ databases">
        <authorList>
            <consortium name="DOE Joint Genome Institute"/>
            <person name="Min B."/>
            <person name="Riley R."/>
            <person name="Sierra-Patev S."/>
            <person name="Naranjo-Ortiz M."/>
            <person name="Looney B."/>
            <person name="Konkel Z."/>
            <person name="Slot J.C."/>
            <person name="Sakamoto Y."/>
            <person name="Steenwyk J.L."/>
            <person name="Rokas A."/>
            <person name="Carro J."/>
            <person name="Camarero S."/>
            <person name="Ferreira P."/>
            <person name="Molpeceres G."/>
            <person name="Ruiz-Duenas F.J."/>
            <person name="Serrano A."/>
            <person name="Henrissat B."/>
            <person name="Drula E."/>
            <person name="Hughes K.W."/>
            <person name="Mata J.L."/>
            <person name="Ishikawa N.K."/>
            <person name="Vargas-Isla R."/>
            <person name="Ushijima S."/>
            <person name="Smith C.A."/>
            <person name="Ahrendt S."/>
            <person name="Andreopoulos W."/>
            <person name="He G."/>
            <person name="Labutti K."/>
            <person name="Lipzen A."/>
            <person name="Ng V."/>
            <person name="Sandor L."/>
            <person name="Barry K."/>
            <person name="Martinez A.T."/>
            <person name="Xiao Y."/>
            <person name="Gibbons J.G."/>
            <person name="Terashima K."/>
            <person name="Hibbett D.S."/>
            <person name="Grigoriev I.V."/>
        </authorList>
    </citation>
    <scope>NUCLEOTIDE SEQUENCE</scope>
    <source>
        <strain evidence="2">Sp2 HRB7682 ss15</strain>
    </source>
</reference>
<dbReference type="EMBL" id="JANVFS010000023">
    <property type="protein sequence ID" value="KAJ4474623.1"/>
    <property type="molecule type" value="Genomic_DNA"/>
</dbReference>
<sequence>MMAVLMLMVGLQPVTRDPEQSLRIHWSFNVDYDLKSQIQVQIQEKLRLHYLCCLPIENFQQQDNIRVHPSTWDGKIEQLGDWYTP</sequence>
<comment type="caution">
    <text evidence="2">The sequence shown here is derived from an EMBL/GenBank/DDBJ whole genome shotgun (WGS) entry which is preliminary data.</text>
</comment>
<organism evidence="2 3">
    <name type="scientific">Lentinula lateritia</name>
    <dbReference type="NCBI Taxonomy" id="40482"/>
    <lineage>
        <taxon>Eukaryota</taxon>
        <taxon>Fungi</taxon>
        <taxon>Dikarya</taxon>
        <taxon>Basidiomycota</taxon>
        <taxon>Agaricomycotina</taxon>
        <taxon>Agaricomycetes</taxon>
        <taxon>Agaricomycetidae</taxon>
        <taxon>Agaricales</taxon>
        <taxon>Marasmiineae</taxon>
        <taxon>Omphalotaceae</taxon>
        <taxon>Lentinula</taxon>
    </lineage>
</organism>
<reference evidence="2" key="2">
    <citation type="journal article" date="2023" name="Proc. Natl. Acad. Sci. U.S.A.">
        <title>A global phylogenomic analysis of the shiitake genus Lentinula.</title>
        <authorList>
            <person name="Sierra-Patev S."/>
            <person name="Min B."/>
            <person name="Naranjo-Ortiz M."/>
            <person name="Looney B."/>
            <person name="Konkel Z."/>
            <person name="Slot J.C."/>
            <person name="Sakamoto Y."/>
            <person name="Steenwyk J.L."/>
            <person name="Rokas A."/>
            <person name="Carro J."/>
            <person name="Camarero S."/>
            <person name="Ferreira P."/>
            <person name="Molpeceres G."/>
            <person name="Ruiz-Duenas F.J."/>
            <person name="Serrano A."/>
            <person name="Henrissat B."/>
            <person name="Drula E."/>
            <person name="Hughes K.W."/>
            <person name="Mata J.L."/>
            <person name="Ishikawa N.K."/>
            <person name="Vargas-Isla R."/>
            <person name="Ushijima S."/>
            <person name="Smith C.A."/>
            <person name="Donoghue J."/>
            <person name="Ahrendt S."/>
            <person name="Andreopoulos W."/>
            <person name="He G."/>
            <person name="LaButti K."/>
            <person name="Lipzen A."/>
            <person name="Ng V."/>
            <person name="Riley R."/>
            <person name="Sandor L."/>
            <person name="Barry K."/>
            <person name="Martinez A.T."/>
            <person name="Xiao Y."/>
            <person name="Gibbons J.G."/>
            <person name="Terashima K."/>
            <person name="Grigoriev I.V."/>
            <person name="Hibbett D."/>
        </authorList>
    </citation>
    <scope>NUCLEOTIDE SEQUENCE</scope>
    <source>
        <strain evidence="2">Sp2 HRB7682 ss15</strain>
    </source>
</reference>
<gene>
    <name evidence="2" type="ORF">C8J55DRAFT_518165</name>
</gene>
<dbReference type="AlphaFoldDB" id="A0A9W9A4X9"/>
<evidence type="ECO:0000313" key="2">
    <source>
        <dbReference type="EMBL" id="KAJ4474623.1"/>
    </source>
</evidence>
<proteinExistence type="predicted"/>
<name>A0A9W9A4X9_9AGAR</name>